<dbReference type="RefSeq" id="WP_226766564.1">
    <property type="nucleotide sequence ID" value="NZ_BAAAEO010000002.1"/>
</dbReference>
<feature type="domain" description="JmjC" evidence="1">
    <location>
        <begin position="111"/>
        <end position="268"/>
    </location>
</feature>
<dbReference type="InterPro" id="IPR041667">
    <property type="entry name" value="Cupin_8"/>
</dbReference>
<name>A0ABP3NRZ7_9GAMM</name>
<gene>
    <name evidence="2" type="ORF">GCM10009098_16480</name>
</gene>
<dbReference type="PANTHER" id="PTHR12461:SF105">
    <property type="entry name" value="HYPOXIA-INDUCIBLE FACTOR 1-ALPHA INHIBITOR"/>
    <property type="match status" value="1"/>
</dbReference>
<dbReference type="Pfam" id="PF13621">
    <property type="entry name" value="Cupin_8"/>
    <property type="match status" value="1"/>
</dbReference>
<evidence type="ECO:0000313" key="3">
    <source>
        <dbReference type="Proteomes" id="UP001501169"/>
    </source>
</evidence>
<evidence type="ECO:0000313" key="2">
    <source>
        <dbReference type="EMBL" id="GAA0549527.1"/>
    </source>
</evidence>
<dbReference type="Proteomes" id="UP001501169">
    <property type="component" value="Unassembled WGS sequence"/>
</dbReference>
<reference evidence="3" key="1">
    <citation type="journal article" date="2019" name="Int. J. Syst. Evol. Microbiol.">
        <title>The Global Catalogue of Microorganisms (GCM) 10K type strain sequencing project: providing services to taxonomists for standard genome sequencing and annotation.</title>
        <authorList>
            <consortium name="The Broad Institute Genomics Platform"/>
            <consortium name="The Broad Institute Genome Sequencing Center for Infectious Disease"/>
            <person name="Wu L."/>
            <person name="Ma J."/>
        </authorList>
    </citation>
    <scope>NUCLEOTIDE SEQUENCE [LARGE SCALE GENOMIC DNA]</scope>
    <source>
        <strain evidence="3">JCM 14331</strain>
    </source>
</reference>
<dbReference type="SUPFAM" id="SSF51197">
    <property type="entry name" value="Clavaminate synthase-like"/>
    <property type="match status" value="1"/>
</dbReference>
<dbReference type="EMBL" id="BAAAEO010000002">
    <property type="protein sequence ID" value="GAA0549527.1"/>
    <property type="molecule type" value="Genomic_DNA"/>
</dbReference>
<comment type="caution">
    <text evidence="2">The sequence shown here is derived from an EMBL/GenBank/DDBJ whole genome shotgun (WGS) entry which is preliminary data.</text>
</comment>
<dbReference type="SMART" id="SM00558">
    <property type="entry name" value="JmjC"/>
    <property type="match status" value="1"/>
</dbReference>
<organism evidence="2 3">
    <name type="scientific">Rheinheimera aquimaris</name>
    <dbReference type="NCBI Taxonomy" id="412437"/>
    <lineage>
        <taxon>Bacteria</taxon>
        <taxon>Pseudomonadati</taxon>
        <taxon>Pseudomonadota</taxon>
        <taxon>Gammaproteobacteria</taxon>
        <taxon>Chromatiales</taxon>
        <taxon>Chromatiaceae</taxon>
        <taxon>Rheinheimera</taxon>
    </lineage>
</organism>
<proteinExistence type="predicted"/>
<dbReference type="Gene3D" id="2.60.120.10">
    <property type="entry name" value="Jelly Rolls"/>
    <property type="match status" value="1"/>
</dbReference>
<dbReference type="PROSITE" id="PS51184">
    <property type="entry name" value="JMJC"/>
    <property type="match status" value="1"/>
</dbReference>
<protein>
    <submittedName>
        <fullName evidence="2">Cupin-like domain-containing protein</fullName>
    </submittedName>
</protein>
<evidence type="ECO:0000259" key="1">
    <source>
        <dbReference type="PROSITE" id="PS51184"/>
    </source>
</evidence>
<keyword evidence="3" id="KW-1185">Reference proteome</keyword>
<dbReference type="PANTHER" id="PTHR12461">
    <property type="entry name" value="HYPOXIA-INDUCIBLE FACTOR 1 ALPHA INHIBITOR-RELATED"/>
    <property type="match status" value="1"/>
</dbReference>
<sequence>MAAVAEYFDVDKSQFWQQIIPSHQPAILRQAVKHWPSVVAAGKSDLLLQEYFAGLESRKEVNTILAHPDTKGRLTYNDTLTGFNFERQKAPVTAVLNELRRIAGKKDALHIAVQSARTDVCLPEFSNQNVMPLLDTDVVPRIWAGNKIVVPAHFDDADNLACVVAGKRRFTLFPPDQVSNLYIGPLDFTPAGAPVSLVDITAPDMTKFPRFEQALEQAQIAELEPGDVLFIPALWWHHVESLSAVNVLINYWWGGSLADDTNKASPFDSLLHTLLTIKQLPEHQRKHWQALFGHFVFHDASDPCSHLPKGCGSVQGELTEPRKEKIVDWLQSQIKHL</sequence>
<dbReference type="InterPro" id="IPR014710">
    <property type="entry name" value="RmlC-like_jellyroll"/>
</dbReference>
<dbReference type="InterPro" id="IPR003347">
    <property type="entry name" value="JmjC_dom"/>
</dbReference>
<accession>A0ABP3NRZ7</accession>